<sequence>MSKGKAGNAKSALRALGTHADDILEAFLRKSGQIEDTADNESLIGSLKKYRILWRLDDSENYQLRNVVSRLLDHVTENQRRHSAHEHIAGQWQYLQDKFDAYHIAVKKGLFEDRSRLEEEIPERILELIEDIRLAATSFNHYVTSELAYINNLELKIKENDRVLSRAHALNVLFDSFSLDEMAHLSIGSPFLEKLLLKHLPAALEKSRKDLGHSLYQLRKLLSRLRSEQRMVKLLASFESVYANDPGFRPDIDDIDLAICPSAINRTSSLKVHAYADINDPDQEILLADLANGIRKVPEDEELVQEAQRQAIDIPDGPDEEKMEIDPAQKAIEEIMTVVLEDGVTVSAKKSRSVLEVDIDLPSWLQMIATDVSSLPPEQRSRVRLEYKGIEDPVYWDNMFVTDIILRPTYAS</sequence>
<reference evidence="1 2" key="1">
    <citation type="submission" date="2024-04" db="EMBL/GenBank/DDBJ databases">
        <title>Marinobacter sp. SBY-1.</title>
        <authorList>
            <person name="Pan C."/>
        </authorList>
    </citation>
    <scope>NUCLEOTIDE SEQUENCE [LARGE SCALE GENOMIC DNA]</scope>
    <source>
        <strain evidence="1 2">SBY-1</strain>
    </source>
</reference>
<accession>A0ABZ3DXY8</accession>
<dbReference type="Proteomes" id="UP001445268">
    <property type="component" value="Chromosome"/>
</dbReference>
<proteinExistence type="predicted"/>
<dbReference type="RefSeq" id="WP_342630469.1">
    <property type="nucleotide sequence ID" value="NZ_CP152380.1"/>
</dbReference>
<gene>
    <name evidence="1" type="ORF">AAGT77_09745</name>
</gene>
<keyword evidence="2" id="KW-1185">Reference proteome</keyword>
<evidence type="ECO:0000313" key="1">
    <source>
        <dbReference type="EMBL" id="XAF52219.1"/>
    </source>
</evidence>
<organism evidence="1 2">
    <name type="scientific">Marinobacter alkaliphilus</name>
    <dbReference type="NCBI Taxonomy" id="254719"/>
    <lineage>
        <taxon>Bacteria</taxon>
        <taxon>Pseudomonadati</taxon>
        <taxon>Pseudomonadota</taxon>
        <taxon>Gammaproteobacteria</taxon>
        <taxon>Pseudomonadales</taxon>
        <taxon>Marinobacteraceae</taxon>
        <taxon>Marinobacter</taxon>
    </lineage>
</organism>
<protein>
    <submittedName>
        <fullName evidence="1">Uncharacterized protein</fullName>
    </submittedName>
</protein>
<evidence type="ECO:0000313" key="2">
    <source>
        <dbReference type="Proteomes" id="UP001445268"/>
    </source>
</evidence>
<name>A0ABZ3DXY8_9GAMM</name>
<dbReference type="EMBL" id="CP152380">
    <property type="protein sequence ID" value="XAF52219.1"/>
    <property type="molecule type" value="Genomic_DNA"/>
</dbReference>